<reference evidence="1" key="1">
    <citation type="submission" date="2020-03" db="EMBL/GenBank/DDBJ databases">
        <title>The deep terrestrial virosphere.</title>
        <authorList>
            <person name="Holmfeldt K."/>
            <person name="Nilsson E."/>
            <person name="Simone D."/>
            <person name="Lopez-Fernandez M."/>
            <person name="Wu X."/>
            <person name="de Brujin I."/>
            <person name="Lundin D."/>
            <person name="Andersson A."/>
            <person name="Bertilsson S."/>
            <person name="Dopson M."/>
        </authorList>
    </citation>
    <scope>NUCLEOTIDE SEQUENCE</scope>
    <source>
        <strain evidence="1">MM415B03215</strain>
    </source>
</reference>
<sequence length="231" mass="25798">MDEFLKQFGKYAQAYGEQWRLNRPELMDAYQAACEEYNRQYKIGPRTFERVFRKNSMVNMHDLQAVMDAVERAFVQILIVKEPKFQLGDRVRKHSGAWWQGVVVGTYTTLQTPIGYCVQMETPTGNGPVQIYPEAALEHVSAQVQDAREPIPQNKETLDQVAAIMMQHGTPAQRAEAIAYAAPSVAVKALPDMPHILKGCVDMLKANGFGSANIVEVAELALSAQVQEGDK</sequence>
<dbReference type="InterPro" id="IPR009159">
    <property type="entry name" value="Dhfr_type_II"/>
</dbReference>
<dbReference type="Pfam" id="PF06442">
    <property type="entry name" value="DHFR_2"/>
    <property type="match status" value="1"/>
</dbReference>
<evidence type="ECO:0000313" key="1">
    <source>
        <dbReference type="EMBL" id="QJA91994.1"/>
    </source>
</evidence>
<dbReference type="Gene3D" id="2.30.30.60">
    <property type="match status" value="1"/>
</dbReference>
<proteinExistence type="predicted"/>
<dbReference type="AlphaFoldDB" id="A0A6M3LF89"/>
<dbReference type="SUPFAM" id="SSF50090">
    <property type="entry name" value="Electron transport accessory proteins"/>
    <property type="match status" value="1"/>
</dbReference>
<organism evidence="1">
    <name type="scientific">viral metagenome</name>
    <dbReference type="NCBI Taxonomy" id="1070528"/>
    <lineage>
        <taxon>unclassified sequences</taxon>
        <taxon>metagenomes</taxon>
        <taxon>organismal metagenomes</taxon>
    </lineage>
</organism>
<dbReference type="GO" id="GO:0004146">
    <property type="term" value="F:dihydrofolate reductase activity"/>
    <property type="evidence" value="ECO:0007669"/>
    <property type="project" value="InterPro"/>
</dbReference>
<name>A0A6M3LF89_9ZZZZ</name>
<gene>
    <name evidence="1" type="ORF">MM415B03215_0007</name>
</gene>
<protein>
    <submittedName>
        <fullName evidence="1">Putative dihydrofolate reductase</fullName>
    </submittedName>
</protein>
<dbReference type="InterPro" id="IPR023408">
    <property type="entry name" value="MscS_beta-dom_sf"/>
</dbReference>
<dbReference type="GO" id="GO:0009410">
    <property type="term" value="P:response to xenobiotic stimulus"/>
    <property type="evidence" value="ECO:0007669"/>
    <property type="project" value="InterPro"/>
</dbReference>
<dbReference type="InterPro" id="IPR008990">
    <property type="entry name" value="Elect_transpt_acc-like_dom_sf"/>
</dbReference>
<dbReference type="EMBL" id="MT143029">
    <property type="protein sequence ID" value="QJA91994.1"/>
    <property type="molecule type" value="Genomic_DNA"/>
</dbReference>
<accession>A0A6M3LF89</accession>